<evidence type="ECO:0000313" key="11">
    <source>
        <dbReference type="RefSeq" id="XP_029289240.1"/>
    </source>
</evidence>
<evidence type="ECO:0000256" key="4">
    <source>
        <dbReference type="ARBA" id="ARBA00023040"/>
    </source>
</evidence>
<keyword evidence="2 8" id="KW-0812">Transmembrane</keyword>
<dbReference type="GO" id="GO:0005886">
    <property type="term" value="C:plasma membrane"/>
    <property type="evidence" value="ECO:0007669"/>
    <property type="project" value="TreeGrafter"/>
</dbReference>
<feature type="transmembrane region" description="Helical" evidence="8">
    <location>
        <begin position="6"/>
        <end position="34"/>
    </location>
</feature>
<feature type="transmembrane region" description="Helical" evidence="8">
    <location>
        <begin position="175"/>
        <end position="193"/>
    </location>
</feature>
<keyword evidence="4" id="KW-0297">G-protein coupled receptor</keyword>
<evidence type="ECO:0000256" key="1">
    <source>
        <dbReference type="ARBA" id="ARBA00004141"/>
    </source>
</evidence>
<keyword evidence="3 8" id="KW-1133">Transmembrane helix</keyword>
<keyword evidence="5 8" id="KW-0472">Membrane</keyword>
<evidence type="ECO:0000256" key="8">
    <source>
        <dbReference type="SAM" id="Phobius"/>
    </source>
</evidence>
<evidence type="ECO:0000256" key="6">
    <source>
        <dbReference type="ARBA" id="ARBA00023170"/>
    </source>
</evidence>
<sequence length="376" mass="42425">MALPNTYVLIFACTCGVILGIGLCANLLVFSLFVKYNTLRKNRLDILLLSMTLADFLTLLLIPFTLHSAVSYTWPLGDTSCKIYQFLLAFSLAASTYSLCAVSMTRAMIITNPYQPPTMDLVILMFVLVWALSFFISLPLRMFATKESLGPSLANFTFCLPTIHEHHYQVVLSQFVLYYFVPMLVIAFNYVRLAHFLHKSPVMSVSSARNTRRASVMVFLAAATFSVCWLPGYVLELCVYLGLYRHGQAWELFYFICTVLQYLHPCINPVLYVLLSKRYRHRRAAWLFSCNKNRVQPQWAQQYGRGLHQCGVGVGSQWQSGGGAAAGTEHYHLPPKLLLRVKGGIEAGSESVTEPLLESELKEFLENLNDCLILPD</sequence>
<gene>
    <name evidence="11" type="primary">LOC115009422</name>
</gene>
<dbReference type="PANTHER" id="PTHR45695">
    <property type="entry name" value="LEUCOKININ RECEPTOR-RELATED"/>
    <property type="match status" value="1"/>
</dbReference>
<dbReference type="Pfam" id="PF00001">
    <property type="entry name" value="7tm_1"/>
    <property type="match status" value="1"/>
</dbReference>
<name>A0A6J2PUL4_COTGO</name>
<dbReference type="OrthoDB" id="5975336at2759"/>
<dbReference type="AlphaFoldDB" id="A0A6J2PUL4"/>
<dbReference type="GO" id="GO:0008188">
    <property type="term" value="F:neuropeptide receptor activity"/>
    <property type="evidence" value="ECO:0007669"/>
    <property type="project" value="TreeGrafter"/>
</dbReference>
<protein>
    <submittedName>
        <fullName evidence="11">Melanin-concentrating hormone receptor 1</fullName>
    </submittedName>
</protein>
<dbReference type="PANTHER" id="PTHR45695:SF7">
    <property type="entry name" value="GASTRIN-RELEASING PEPTIDE RECEPTOR"/>
    <property type="match status" value="1"/>
</dbReference>
<feature type="transmembrane region" description="Helical" evidence="8">
    <location>
        <begin position="214"/>
        <end position="232"/>
    </location>
</feature>
<dbReference type="PRINTS" id="PR00237">
    <property type="entry name" value="GPCRRHODOPSN"/>
</dbReference>
<dbReference type="SUPFAM" id="SSF81321">
    <property type="entry name" value="Family A G protein-coupled receptor-like"/>
    <property type="match status" value="1"/>
</dbReference>
<evidence type="ECO:0000256" key="3">
    <source>
        <dbReference type="ARBA" id="ARBA00022989"/>
    </source>
</evidence>
<dbReference type="Proteomes" id="UP000504630">
    <property type="component" value="Chromosome 6"/>
</dbReference>
<dbReference type="PROSITE" id="PS50262">
    <property type="entry name" value="G_PROTEIN_RECEP_F1_2"/>
    <property type="match status" value="1"/>
</dbReference>
<feature type="transmembrane region" description="Helical" evidence="8">
    <location>
        <begin position="46"/>
        <end position="66"/>
    </location>
</feature>
<comment type="subcellular location">
    <subcellularLocation>
        <location evidence="1">Membrane</location>
        <topology evidence="1">Multi-pass membrane protein</topology>
    </subcellularLocation>
</comment>
<keyword evidence="7" id="KW-0807">Transducer</keyword>
<feature type="domain" description="G-protein coupled receptors family 1 profile" evidence="9">
    <location>
        <begin position="25"/>
        <end position="272"/>
    </location>
</feature>
<dbReference type="KEGG" id="cgob:115009422"/>
<feature type="transmembrane region" description="Helical" evidence="8">
    <location>
        <begin position="86"/>
        <end position="109"/>
    </location>
</feature>
<evidence type="ECO:0000259" key="9">
    <source>
        <dbReference type="PROSITE" id="PS50262"/>
    </source>
</evidence>
<reference evidence="11" key="1">
    <citation type="submission" date="2025-08" db="UniProtKB">
        <authorList>
            <consortium name="RefSeq"/>
        </authorList>
    </citation>
    <scope>IDENTIFICATION</scope>
</reference>
<dbReference type="GeneID" id="115009422"/>
<evidence type="ECO:0000256" key="5">
    <source>
        <dbReference type="ARBA" id="ARBA00023136"/>
    </source>
</evidence>
<keyword evidence="6 11" id="KW-0675">Receptor</keyword>
<feature type="transmembrane region" description="Helical" evidence="8">
    <location>
        <begin position="121"/>
        <end position="144"/>
    </location>
</feature>
<proteinExistence type="predicted"/>
<dbReference type="InterPro" id="IPR017452">
    <property type="entry name" value="GPCR_Rhodpsn_7TM"/>
</dbReference>
<evidence type="ECO:0000256" key="7">
    <source>
        <dbReference type="ARBA" id="ARBA00023224"/>
    </source>
</evidence>
<dbReference type="Gene3D" id="1.20.1070.10">
    <property type="entry name" value="Rhodopsin 7-helix transmembrane proteins"/>
    <property type="match status" value="1"/>
</dbReference>
<organism evidence="10 11">
    <name type="scientific">Cottoperca gobio</name>
    <name type="common">Frogmouth</name>
    <name type="synonym">Aphritis gobio</name>
    <dbReference type="NCBI Taxonomy" id="56716"/>
    <lineage>
        <taxon>Eukaryota</taxon>
        <taxon>Metazoa</taxon>
        <taxon>Chordata</taxon>
        <taxon>Craniata</taxon>
        <taxon>Vertebrata</taxon>
        <taxon>Euteleostomi</taxon>
        <taxon>Actinopterygii</taxon>
        <taxon>Neopterygii</taxon>
        <taxon>Teleostei</taxon>
        <taxon>Neoteleostei</taxon>
        <taxon>Acanthomorphata</taxon>
        <taxon>Eupercaria</taxon>
        <taxon>Perciformes</taxon>
        <taxon>Notothenioidei</taxon>
        <taxon>Bovichtidae</taxon>
        <taxon>Cottoperca</taxon>
    </lineage>
</organism>
<evidence type="ECO:0000256" key="2">
    <source>
        <dbReference type="ARBA" id="ARBA00022692"/>
    </source>
</evidence>
<dbReference type="InParanoid" id="A0A6J2PUL4"/>
<dbReference type="CDD" id="cd00637">
    <property type="entry name" value="7tm_classA_rhodopsin-like"/>
    <property type="match status" value="1"/>
</dbReference>
<keyword evidence="10" id="KW-1185">Reference proteome</keyword>
<evidence type="ECO:0000313" key="10">
    <source>
        <dbReference type="Proteomes" id="UP000504630"/>
    </source>
</evidence>
<feature type="transmembrane region" description="Helical" evidence="8">
    <location>
        <begin position="252"/>
        <end position="275"/>
    </location>
</feature>
<dbReference type="InterPro" id="IPR000276">
    <property type="entry name" value="GPCR_Rhodpsn"/>
</dbReference>
<accession>A0A6J2PUL4</accession>
<dbReference type="RefSeq" id="XP_029289240.1">
    <property type="nucleotide sequence ID" value="XM_029433380.1"/>
</dbReference>